<sequence length="47" mass="5038">GRMGGGKRKRGRAGRGVTNRGFGGRLENGREAEAYAPSRQGRHGLEI</sequence>
<dbReference type="Proteomes" id="UP000004995">
    <property type="component" value="Unassembled WGS sequence"/>
</dbReference>
<keyword evidence="3" id="KW-1185">Reference proteome</keyword>
<reference evidence="2" key="2">
    <citation type="submission" date="2018-08" db="UniProtKB">
        <authorList>
            <consortium name="EnsemblPlants"/>
        </authorList>
    </citation>
    <scope>IDENTIFICATION</scope>
    <source>
        <strain evidence="2">Yugu1</strain>
    </source>
</reference>
<name>A0A0Q3RXV3_SETIT</name>
<feature type="region of interest" description="Disordered" evidence="1">
    <location>
        <begin position="1"/>
        <end position="47"/>
    </location>
</feature>
<evidence type="ECO:0000313" key="3">
    <source>
        <dbReference type="Proteomes" id="UP000004995"/>
    </source>
</evidence>
<evidence type="ECO:0000256" key="1">
    <source>
        <dbReference type="SAM" id="MobiDB-lite"/>
    </source>
</evidence>
<evidence type="ECO:0000313" key="2">
    <source>
        <dbReference type="EnsemblPlants" id="KQL11980"/>
    </source>
</evidence>
<accession>A0A0Q3RXV3</accession>
<dbReference type="EMBL" id="AGNK02002672">
    <property type="status" value="NOT_ANNOTATED_CDS"/>
    <property type="molecule type" value="Genomic_DNA"/>
</dbReference>
<dbReference type="AlphaFoldDB" id="A0A0Q3RXV3"/>
<feature type="compositionally biased region" description="Basic residues" evidence="1">
    <location>
        <begin position="1"/>
        <end position="13"/>
    </location>
</feature>
<proteinExistence type="predicted"/>
<protein>
    <submittedName>
        <fullName evidence="2">Uncharacterized protein</fullName>
    </submittedName>
</protein>
<reference evidence="3" key="1">
    <citation type="journal article" date="2012" name="Nat. Biotechnol.">
        <title>Reference genome sequence of the model plant Setaria.</title>
        <authorList>
            <person name="Bennetzen J.L."/>
            <person name="Schmutz J."/>
            <person name="Wang H."/>
            <person name="Percifield R."/>
            <person name="Hawkins J."/>
            <person name="Pontaroli A.C."/>
            <person name="Estep M."/>
            <person name="Feng L."/>
            <person name="Vaughn J.N."/>
            <person name="Grimwood J."/>
            <person name="Jenkins J."/>
            <person name="Barry K."/>
            <person name="Lindquist E."/>
            <person name="Hellsten U."/>
            <person name="Deshpande S."/>
            <person name="Wang X."/>
            <person name="Wu X."/>
            <person name="Mitros T."/>
            <person name="Triplett J."/>
            <person name="Yang X."/>
            <person name="Ye C.Y."/>
            <person name="Mauro-Herrera M."/>
            <person name="Wang L."/>
            <person name="Li P."/>
            <person name="Sharma M."/>
            <person name="Sharma R."/>
            <person name="Ronald P.C."/>
            <person name="Panaud O."/>
            <person name="Kellogg E.A."/>
            <person name="Brutnell T.P."/>
            <person name="Doust A.N."/>
            <person name="Tuskan G.A."/>
            <person name="Rokhsar D."/>
            <person name="Devos K.M."/>
        </authorList>
    </citation>
    <scope>NUCLEOTIDE SEQUENCE [LARGE SCALE GENOMIC DNA]</scope>
    <source>
        <strain evidence="3">cv. Yugu1</strain>
    </source>
</reference>
<dbReference type="Gramene" id="KQL11980">
    <property type="protein sequence ID" value="KQL11980"/>
    <property type="gene ID" value="SETIT_0088051mg"/>
</dbReference>
<dbReference type="EnsemblPlants" id="KQL11980">
    <property type="protein sequence ID" value="KQL11980"/>
    <property type="gene ID" value="SETIT_0088051mg"/>
</dbReference>
<dbReference type="InParanoid" id="A0A0Q3RXV3"/>
<organism evidence="2 3">
    <name type="scientific">Setaria italica</name>
    <name type="common">Foxtail millet</name>
    <name type="synonym">Panicum italicum</name>
    <dbReference type="NCBI Taxonomy" id="4555"/>
    <lineage>
        <taxon>Eukaryota</taxon>
        <taxon>Viridiplantae</taxon>
        <taxon>Streptophyta</taxon>
        <taxon>Embryophyta</taxon>
        <taxon>Tracheophyta</taxon>
        <taxon>Spermatophyta</taxon>
        <taxon>Magnoliopsida</taxon>
        <taxon>Liliopsida</taxon>
        <taxon>Poales</taxon>
        <taxon>Poaceae</taxon>
        <taxon>PACMAD clade</taxon>
        <taxon>Panicoideae</taxon>
        <taxon>Panicodae</taxon>
        <taxon>Paniceae</taxon>
        <taxon>Cenchrinae</taxon>
        <taxon>Setaria</taxon>
    </lineage>
</organism>